<dbReference type="InterPro" id="IPR014330">
    <property type="entry name" value="RNA-bd_S4-rel_YaaA"/>
</dbReference>
<sequence>MNTVKIDTEYIQLQQFLKLINVVESGGQGKIFIQEGNVKVNDKIETRRGRKLYPNDKITIKGIGDFVIK</sequence>
<dbReference type="PROSITE" id="PS50889">
    <property type="entry name" value="S4"/>
    <property type="match status" value="1"/>
</dbReference>
<dbReference type="NCBIfam" id="TIGR02988">
    <property type="entry name" value="YaaA_near_RecF"/>
    <property type="match status" value="1"/>
</dbReference>
<dbReference type="Gene3D" id="3.10.290.10">
    <property type="entry name" value="RNA-binding S4 domain"/>
    <property type="match status" value="1"/>
</dbReference>
<dbReference type="CDD" id="cd00165">
    <property type="entry name" value="S4"/>
    <property type="match status" value="1"/>
</dbReference>
<proteinExistence type="predicted"/>
<accession>A0A1I0B5M7</accession>
<dbReference type="EMBL" id="FOIF01000031">
    <property type="protein sequence ID" value="SET01414.1"/>
    <property type="molecule type" value="Genomic_DNA"/>
</dbReference>
<evidence type="ECO:0000313" key="3">
    <source>
        <dbReference type="Proteomes" id="UP000243819"/>
    </source>
</evidence>
<name>A0A1I0B5M7_9FIRM</name>
<dbReference type="STRING" id="1120990.SAMN03080614_103119"/>
<dbReference type="InterPro" id="IPR036986">
    <property type="entry name" value="S4_RNA-bd_sf"/>
</dbReference>
<reference evidence="3" key="1">
    <citation type="submission" date="2016-10" db="EMBL/GenBank/DDBJ databases">
        <authorList>
            <person name="Varghese N."/>
            <person name="Submissions S."/>
        </authorList>
    </citation>
    <scope>NUCLEOTIDE SEQUENCE [LARGE SCALE GENOMIC DNA]</scope>
    <source>
        <strain evidence="3">DSM 13577</strain>
    </source>
</reference>
<dbReference type="RefSeq" id="WP_091350984.1">
    <property type="nucleotide sequence ID" value="NZ_FOIF01000031.1"/>
</dbReference>
<dbReference type="Pfam" id="PF13275">
    <property type="entry name" value="S4_2"/>
    <property type="match status" value="1"/>
</dbReference>
<organism evidence="2 3">
    <name type="scientific">Anaerobranca gottschalkii DSM 13577</name>
    <dbReference type="NCBI Taxonomy" id="1120990"/>
    <lineage>
        <taxon>Bacteria</taxon>
        <taxon>Bacillati</taxon>
        <taxon>Bacillota</taxon>
        <taxon>Clostridia</taxon>
        <taxon>Eubacteriales</taxon>
        <taxon>Proteinivoracaceae</taxon>
        <taxon>Anaerobranca</taxon>
    </lineage>
</organism>
<gene>
    <name evidence="2" type="ORF">SAMN03080614_103119</name>
</gene>
<dbReference type="OrthoDB" id="9811532at2"/>
<keyword evidence="1" id="KW-0694">RNA-binding</keyword>
<protein>
    <submittedName>
        <fullName evidence="2">Ribosome-associated protein</fullName>
    </submittedName>
</protein>
<evidence type="ECO:0000256" key="1">
    <source>
        <dbReference type="PROSITE-ProRule" id="PRU00182"/>
    </source>
</evidence>
<dbReference type="Proteomes" id="UP000243819">
    <property type="component" value="Unassembled WGS sequence"/>
</dbReference>
<dbReference type="GO" id="GO:0003723">
    <property type="term" value="F:RNA binding"/>
    <property type="evidence" value="ECO:0007669"/>
    <property type="project" value="UniProtKB-KW"/>
</dbReference>
<evidence type="ECO:0000313" key="2">
    <source>
        <dbReference type="EMBL" id="SET01414.1"/>
    </source>
</evidence>
<keyword evidence="3" id="KW-1185">Reference proteome</keyword>
<dbReference type="SUPFAM" id="SSF55174">
    <property type="entry name" value="Alpha-L RNA-binding motif"/>
    <property type="match status" value="1"/>
</dbReference>
<dbReference type="AlphaFoldDB" id="A0A1I0B5M7"/>